<keyword evidence="2" id="KW-1185">Reference proteome</keyword>
<accession>A0ABX4MDP5</accession>
<comment type="caution">
    <text evidence="1">The sequence shown here is derived from an EMBL/GenBank/DDBJ whole genome shotgun (WGS) entry which is preliminary data.</text>
</comment>
<reference evidence="1 2" key="1">
    <citation type="submission" date="2017-10" db="EMBL/GenBank/DDBJ databases">
        <title>Draft genome sequence of cellulolytic Actinomyces sp CtC72 isolated from cattle rumen fluid.</title>
        <authorList>
            <person name="Joshi A.J."/>
            <person name="Vasudevan G."/>
            <person name="Lanjekar V.B."/>
            <person name="Hivarkar S."/>
            <person name="Engineer A."/>
            <person name="Pore S.D."/>
            <person name="Dhakephalkar P.K."/>
            <person name="Dagar S."/>
        </authorList>
    </citation>
    <scope>NUCLEOTIDE SEQUENCE [LARGE SCALE GENOMIC DNA]</scope>
    <source>
        <strain evidence="2">CtC72</strain>
    </source>
</reference>
<evidence type="ECO:0000313" key="2">
    <source>
        <dbReference type="Proteomes" id="UP000194577"/>
    </source>
</evidence>
<protein>
    <submittedName>
        <fullName evidence="1">Uncharacterized protein</fullName>
    </submittedName>
</protein>
<organism evidence="1 2">
    <name type="scientific">Actinomyces ruminis</name>
    <dbReference type="NCBI Taxonomy" id="1937003"/>
    <lineage>
        <taxon>Bacteria</taxon>
        <taxon>Bacillati</taxon>
        <taxon>Actinomycetota</taxon>
        <taxon>Actinomycetes</taxon>
        <taxon>Actinomycetales</taxon>
        <taxon>Actinomycetaceae</taxon>
        <taxon>Actinomyces</taxon>
    </lineage>
</organism>
<name>A0ABX4MDP5_9ACTO</name>
<gene>
    <name evidence="1" type="ORF">BW737_001800</name>
</gene>
<dbReference type="Proteomes" id="UP000194577">
    <property type="component" value="Unassembled WGS sequence"/>
</dbReference>
<sequence>MVTAESLSTDRYVVTSIPEDLDEKQTEVLKAFVNYDQVTWNIWFTGTGVENAEPLTTPDAYQSLKNYYDPIAGETVNGGLRIAIISVAVTAPDLASRQAEVRVCSDQADLTSYDTSGTENTDPETLQGRYERVVTLVYDGTTWRTDDERTLSTNECWV</sequence>
<evidence type="ECO:0000313" key="1">
    <source>
        <dbReference type="EMBL" id="PHP53567.1"/>
    </source>
</evidence>
<dbReference type="EMBL" id="MTPX02000012">
    <property type="protein sequence ID" value="PHP53567.1"/>
    <property type="molecule type" value="Genomic_DNA"/>
</dbReference>
<proteinExistence type="predicted"/>